<dbReference type="AlphaFoldDB" id="A0A9X3N3V8"/>
<dbReference type="Proteomes" id="UP001149140">
    <property type="component" value="Unassembled WGS sequence"/>
</dbReference>
<evidence type="ECO:0000313" key="1">
    <source>
        <dbReference type="EMBL" id="MDA0166781.1"/>
    </source>
</evidence>
<proteinExistence type="predicted"/>
<evidence type="ECO:0000313" key="2">
    <source>
        <dbReference type="Proteomes" id="UP001149140"/>
    </source>
</evidence>
<protein>
    <submittedName>
        <fullName evidence="1">Ornithine cyclodeaminase family protein</fullName>
    </submittedName>
</protein>
<dbReference type="SUPFAM" id="SSF51735">
    <property type="entry name" value="NAD(P)-binding Rossmann-fold domains"/>
    <property type="match status" value="1"/>
</dbReference>
<dbReference type="PANTHER" id="PTHR13812:SF19">
    <property type="entry name" value="KETIMINE REDUCTASE MU-CRYSTALLIN"/>
    <property type="match status" value="1"/>
</dbReference>
<dbReference type="Gene3D" id="3.30.1780.10">
    <property type="entry name" value="ornithine cyclodeaminase, domain 1"/>
    <property type="match status" value="1"/>
</dbReference>
<sequence>MELLVLNRAEVEELLDLHALLAALRDGFTALTAGEVTAPGRNELTMPDEAFLLGMPGRLRDGVMTVKVVTVFESHDPSHLATIGLYDARTGACRAFMDGTYITAIRTSAAAAVATDLLARRDARTLTIIGAGVQGEHHLRVFPLVRDFDEIRVCSLYRADAERVAALHPRAHVVDDPEAAVHGADVVALATHAAQPVIDPGWIAPGTHVSSVGYRPPDGELPRELTRARLFVETREAFEPTPVGCAELQGLDPRAATELGEVLLGRAPGRTDEREITVYKAMGHVVEDIVAAELVYASAGGRGTLVEL</sequence>
<dbReference type="InterPro" id="IPR036291">
    <property type="entry name" value="NAD(P)-bd_dom_sf"/>
</dbReference>
<dbReference type="Pfam" id="PF02423">
    <property type="entry name" value="OCD_Mu_crystall"/>
    <property type="match status" value="1"/>
</dbReference>
<dbReference type="GO" id="GO:0042562">
    <property type="term" value="F:hormone binding"/>
    <property type="evidence" value="ECO:0007669"/>
    <property type="project" value="TreeGrafter"/>
</dbReference>
<gene>
    <name evidence="1" type="ORF">OM076_41355</name>
</gene>
<keyword evidence="2" id="KW-1185">Reference proteome</keyword>
<dbReference type="GO" id="GO:0005737">
    <property type="term" value="C:cytoplasm"/>
    <property type="evidence" value="ECO:0007669"/>
    <property type="project" value="TreeGrafter"/>
</dbReference>
<comment type="caution">
    <text evidence="1">The sequence shown here is derived from an EMBL/GenBank/DDBJ whole genome shotgun (WGS) entry which is preliminary data.</text>
</comment>
<dbReference type="PIRSF" id="PIRSF001439">
    <property type="entry name" value="CryM"/>
    <property type="match status" value="1"/>
</dbReference>
<name>A0A9X3N3V8_9ACTN</name>
<dbReference type="EMBL" id="JAPDOD010000076">
    <property type="protein sequence ID" value="MDA0166781.1"/>
    <property type="molecule type" value="Genomic_DNA"/>
</dbReference>
<organism evidence="1 2">
    <name type="scientific">Solirubrobacter ginsenosidimutans</name>
    <dbReference type="NCBI Taxonomy" id="490573"/>
    <lineage>
        <taxon>Bacteria</taxon>
        <taxon>Bacillati</taxon>
        <taxon>Actinomycetota</taxon>
        <taxon>Thermoleophilia</taxon>
        <taxon>Solirubrobacterales</taxon>
        <taxon>Solirubrobacteraceae</taxon>
        <taxon>Solirubrobacter</taxon>
    </lineage>
</organism>
<dbReference type="RefSeq" id="WP_270046035.1">
    <property type="nucleotide sequence ID" value="NZ_JAPDOD010000076.1"/>
</dbReference>
<dbReference type="Gene3D" id="3.40.50.720">
    <property type="entry name" value="NAD(P)-binding Rossmann-like Domain"/>
    <property type="match status" value="1"/>
</dbReference>
<dbReference type="InterPro" id="IPR003462">
    <property type="entry name" value="ODC_Mu_crystall"/>
</dbReference>
<reference evidence="1" key="1">
    <citation type="submission" date="2022-10" db="EMBL/GenBank/DDBJ databases">
        <title>The WGS of Solirubrobacter ginsenosidimutans DSM 21036.</title>
        <authorList>
            <person name="Jiang Z."/>
        </authorList>
    </citation>
    <scope>NUCLEOTIDE SEQUENCE</scope>
    <source>
        <strain evidence="1">DSM 21036</strain>
    </source>
</reference>
<dbReference type="PANTHER" id="PTHR13812">
    <property type="entry name" value="KETIMINE REDUCTASE MU-CRYSTALLIN"/>
    <property type="match status" value="1"/>
</dbReference>
<accession>A0A9X3N3V8</accession>
<dbReference type="InterPro" id="IPR023401">
    <property type="entry name" value="ODC_N"/>
</dbReference>